<evidence type="ECO:0000256" key="1">
    <source>
        <dbReference type="SAM" id="MobiDB-lite"/>
    </source>
</evidence>
<dbReference type="EMBL" id="MLJW01001313">
    <property type="protein sequence ID" value="OIQ78899.1"/>
    <property type="molecule type" value="Genomic_DNA"/>
</dbReference>
<protein>
    <submittedName>
        <fullName evidence="2">Uncharacterized protein</fullName>
    </submittedName>
</protein>
<comment type="caution">
    <text evidence="2">The sequence shown here is derived from an EMBL/GenBank/DDBJ whole genome shotgun (WGS) entry which is preliminary data.</text>
</comment>
<proteinExistence type="predicted"/>
<evidence type="ECO:0000313" key="2">
    <source>
        <dbReference type="EMBL" id="OIQ78899.1"/>
    </source>
</evidence>
<accession>A0A1J5QN36</accession>
<gene>
    <name evidence="2" type="ORF">GALL_393890</name>
</gene>
<reference evidence="2" key="1">
    <citation type="submission" date="2016-10" db="EMBL/GenBank/DDBJ databases">
        <title>Sequence of Gallionella enrichment culture.</title>
        <authorList>
            <person name="Poehlein A."/>
            <person name="Muehling M."/>
            <person name="Daniel R."/>
        </authorList>
    </citation>
    <scope>NUCLEOTIDE SEQUENCE</scope>
</reference>
<feature type="region of interest" description="Disordered" evidence="1">
    <location>
        <begin position="136"/>
        <end position="155"/>
    </location>
</feature>
<name>A0A1J5QN36_9ZZZZ</name>
<organism evidence="2">
    <name type="scientific">mine drainage metagenome</name>
    <dbReference type="NCBI Taxonomy" id="410659"/>
    <lineage>
        <taxon>unclassified sequences</taxon>
        <taxon>metagenomes</taxon>
        <taxon>ecological metagenomes</taxon>
    </lineage>
</organism>
<dbReference type="AlphaFoldDB" id="A0A1J5QN36"/>
<sequence>MVCLAPWFAATAAPAQDSAAIQFVGLSPSLSFGILHAPAFDLTPTVGGGSTRLSQDGVEFGLDAEIRLGESTFLEWNGSLFSYSGSRNISSTTPTSGAFTITSGTLPTGTITVDVTPATAPAQAYIQIITTAPPLNPADVGETKTTNSSPETPAGNYISHKDFSLTAGGFMADVLVLLGDKLTAAGYGLISDQGGFIITGFGGPGWTTVNTVLRDTTDGSDQMLMLGHTVQLGQGWLLTPQIGVDAQHISRSIFQGATYNLGSNLPVTEILPAVSFSQTEQLRSDYLALMGGLGFSRPIGQGWTLSNSLDVGRGWMSGSYHSQSDISVVGFGDQSVVGASQHYSAQPWIGRVTIGASRSLTPNTTVTFGLFCSYLSAVPTVVTTSVSAPPSASSSTTTSTTAANQVAYTRGVITRPQYSVGLSVNLVYRF</sequence>